<feature type="signal peptide" evidence="4">
    <location>
        <begin position="1"/>
        <end position="26"/>
    </location>
</feature>
<organism evidence="5 6">
    <name type="scientific">Pacificispira spongiicola</name>
    <dbReference type="NCBI Taxonomy" id="2729598"/>
    <lineage>
        <taxon>Bacteria</taxon>
        <taxon>Pseudomonadati</taxon>
        <taxon>Pseudomonadota</taxon>
        <taxon>Alphaproteobacteria</taxon>
        <taxon>Rhodospirillales</taxon>
        <taxon>Rhodospirillaceae</taxon>
        <taxon>Pacificispira</taxon>
    </lineage>
</organism>
<dbReference type="EMBL" id="JABBNT010000001">
    <property type="protein sequence ID" value="NMM43042.1"/>
    <property type="molecule type" value="Genomic_DNA"/>
</dbReference>
<evidence type="ECO:0000256" key="3">
    <source>
        <dbReference type="ARBA" id="ARBA00022729"/>
    </source>
</evidence>
<reference evidence="5 6" key="1">
    <citation type="submission" date="2020-04" db="EMBL/GenBank/DDBJ databases">
        <title>Rhodospirillaceae bacterium KN72 isolated from deep sea.</title>
        <authorList>
            <person name="Zhang D.-C."/>
        </authorList>
    </citation>
    <scope>NUCLEOTIDE SEQUENCE [LARGE SCALE GENOMIC DNA]</scope>
    <source>
        <strain evidence="5 6">KN72</strain>
    </source>
</reference>
<dbReference type="PANTHER" id="PTHR33376:SF7">
    <property type="entry name" value="C4-DICARBOXYLATE-BINDING PROTEIN DCTB"/>
    <property type="match status" value="1"/>
</dbReference>
<keyword evidence="3 4" id="KW-0732">Signal</keyword>
<dbReference type="InterPro" id="IPR018389">
    <property type="entry name" value="DctP_fam"/>
</dbReference>
<dbReference type="Gene3D" id="3.40.190.170">
    <property type="entry name" value="Bacterial extracellular solute-binding protein, family 7"/>
    <property type="match status" value="1"/>
</dbReference>
<gene>
    <name evidence="5" type="primary">dctP</name>
    <name evidence="5" type="ORF">HH303_01035</name>
</gene>
<keyword evidence="2" id="KW-0813">Transport</keyword>
<dbReference type="Pfam" id="PF03480">
    <property type="entry name" value="DctP"/>
    <property type="match status" value="1"/>
</dbReference>
<evidence type="ECO:0000313" key="5">
    <source>
        <dbReference type="EMBL" id="NMM43042.1"/>
    </source>
</evidence>
<feature type="chain" id="PRO_5030694507" evidence="4">
    <location>
        <begin position="27"/>
        <end position="325"/>
    </location>
</feature>
<sequence>MGTKSLLSAVAGLAFAATAFTAPAQAEEVTLNAVSGFAEGTIFSRHFEEFIDMVNETGKGQVQISYKGGGGKVINPFELGDAVRSGVVQIGNLPGAFYTKLLPEIDAVKMSEYTITEERENGAWAYMNDLHMQKMNVYHLARQTECIPFHLYLNKPIDSPDLTGLKIRVTPIYRAFFTALGATAIQTKPGDVYTALERGAVDGYGWPSQGIFDLGWAEVTKYRVDPSFYRSSVEFIINLDAWNGLDEAQKKVLQDAAFEIEKGCEAEKVKSAAELKRQEEAGIQVISFTGADAEKYLETAREAGWAEFIKTNPENGEKIKGLLTK</sequence>
<proteinExistence type="inferred from homology"/>
<dbReference type="GO" id="GO:0055085">
    <property type="term" value="P:transmembrane transport"/>
    <property type="evidence" value="ECO:0007669"/>
    <property type="project" value="InterPro"/>
</dbReference>
<name>A0A7Y0HEK9_9PROT</name>
<dbReference type="NCBIfam" id="NF037995">
    <property type="entry name" value="TRAP_S1"/>
    <property type="match status" value="1"/>
</dbReference>
<accession>A0A7Y0HEK9</accession>
<evidence type="ECO:0000313" key="6">
    <source>
        <dbReference type="Proteomes" id="UP000539372"/>
    </source>
</evidence>
<dbReference type="AlphaFoldDB" id="A0A7Y0HEK9"/>
<protein>
    <submittedName>
        <fullName evidence="5">TRAP transporter substrate-binding protein DctP</fullName>
    </submittedName>
</protein>
<comment type="caution">
    <text evidence="5">The sequence shown here is derived from an EMBL/GenBank/DDBJ whole genome shotgun (WGS) entry which is preliminary data.</text>
</comment>
<dbReference type="InterPro" id="IPR038404">
    <property type="entry name" value="TRAP_DctP_sf"/>
</dbReference>
<evidence type="ECO:0000256" key="4">
    <source>
        <dbReference type="SAM" id="SignalP"/>
    </source>
</evidence>
<dbReference type="PANTHER" id="PTHR33376">
    <property type="match status" value="1"/>
</dbReference>
<keyword evidence="6" id="KW-1185">Reference proteome</keyword>
<evidence type="ECO:0000256" key="2">
    <source>
        <dbReference type="ARBA" id="ARBA00022448"/>
    </source>
</evidence>
<dbReference type="Proteomes" id="UP000539372">
    <property type="component" value="Unassembled WGS sequence"/>
</dbReference>
<comment type="similarity">
    <text evidence="1">Belongs to the bacterial solute-binding protein 7 family.</text>
</comment>
<evidence type="ECO:0000256" key="1">
    <source>
        <dbReference type="ARBA" id="ARBA00009023"/>
    </source>
</evidence>